<keyword evidence="2" id="KW-1185">Reference proteome</keyword>
<evidence type="ECO:0000313" key="1">
    <source>
        <dbReference type="EMBL" id="CAG8691950.1"/>
    </source>
</evidence>
<evidence type="ECO:0000313" key="2">
    <source>
        <dbReference type="Proteomes" id="UP000789396"/>
    </source>
</evidence>
<feature type="non-terminal residue" evidence="1">
    <location>
        <position position="46"/>
    </location>
</feature>
<organism evidence="1 2">
    <name type="scientific">Racocetra fulgida</name>
    <dbReference type="NCBI Taxonomy" id="60492"/>
    <lineage>
        <taxon>Eukaryota</taxon>
        <taxon>Fungi</taxon>
        <taxon>Fungi incertae sedis</taxon>
        <taxon>Mucoromycota</taxon>
        <taxon>Glomeromycotina</taxon>
        <taxon>Glomeromycetes</taxon>
        <taxon>Diversisporales</taxon>
        <taxon>Gigasporaceae</taxon>
        <taxon>Racocetra</taxon>
    </lineage>
</organism>
<protein>
    <submittedName>
        <fullName evidence="1">16402_t:CDS:1</fullName>
    </submittedName>
</protein>
<comment type="caution">
    <text evidence="1">The sequence shown here is derived from an EMBL/GenBank/DDBJ whole genome shotgun (WGS) entry which is preliminary data.</text>
</comment>
<proteinExistence type="predicted"/>
<sequence length="46" mass="5404">MKENLLYAGKLDLSIEYLSDLTIKDDKESLIDSFNYYLQKDLNDNT</sequence>
<dbReference type="EMBL" id="CAJVPZ010019065">
    <property type="protein sequence ID" value="CAG8691950.1"/>
    <property type="molecule type" value="Genomic_DNA"/>
</dbReference>
<gene>
    <name evidence="1" type="ORF">RFULGI_LOCUS10037</name>
</gene>
<accession>A0A9N9EY17</accession>
<dbReference type="AlphaFoldDB" id="A0A9N9EY17"/>
<name>A0A9N9EY17_9GLOM</name>
<reference evidence="1" key="1">
    <citation type="submission" date="2021-06" db="EMBL/GenBank/DDBJ databases">
        <authorList>
            <person name="Kallberg Y."/>
            <person name="Tangrot J."/>
            <person name="Rosling A."/>
        </authorList>
    </citation>
    <scope>NUCLEOTIDE SEQUENCE</scope>
    <source>
        <strain evidence="1">IN212</strain>
    </source>
</reference>
<dbReference type="Proteomes" id="UP000789396">
    <property type="component" value="Unassembled WGS sequence"/>
</dbReference>